<feature type="compositionally biased region" description="Polar residues" evidence="1">
    <location>
        <begin position="113"/>
        <end position="123"/>
    </location>
</feature>
<feature type="non-terminal residue" evidence="2">
    <location>
        <position position="1"/>
    </location>
</feature>
<dbReference type="EMBL" id="BT133371">
    <property type="protein sequence ID" value="AFH36356.1"/>
    <property type="molecule type" value="mRNA"/>
</dbReference>
<dbReference type="ExpressionAtlas" id="H9ZJL5">
    <property type="expression patterns" value="baseline and differential"/>
</dbReference>
<evidence type="ECO:0000313" key="2">
    <source>
        <dbReference type="EMBL" id="AFH36356.1"/>
    </source>
</evidence>
<reference evidence="2" key="1">
    <citation type="submission" date="2012-04" db="EMBL/GenBank/DDBJ databases">
        <authorList>
            <person name="Carlson J."/>
            <person name="Booth B."/>
            <person name="Frise E."/>
            <person name="Park S."/>
            <person name="Wan K."/>
            <person name="Yu C."/>
            <person name="Celniker S."/>
        </authorList>
    </citation>
    <scope>NUCLEOTIDE SEQUENCE</scope>
</reference>
<protein>
    <submittedName>
        <fullName evidence="2">FI19915p1</fullName>
    </submittedName>
</protein>
<feature type="region of interest" description="Disordered" evidence="1">
    <location>
        <begin position="46"/>
        <end position="139"/>
    </location>
</feature>
<evidence type="ECO:0000256" key="1">
    <source>
        <dbReference type="SAM" id="MobiDB-lite"/>
    </source>
</evidence>
<feature type="region of interest" description="Disordered" evidence="1">
    <location>
        <begin position="179"/>
        <end position="198"/>
    </location>
</feature>
<organism evidence="2">
    <name type="scientific">Drosophila melanogaster</name>
    <name type="common">Fruit fly</name>
    <dbReference type="NCBI Taxonomy" id="7227"/>
    <lineage>
        <taxon>Eukaryota</taxon>
        <taxon>Metazoa</taxon>
        <taxon>Ecdysozoa</taxon>
        <taxon>Arthropoda</taxon>
        <taxon>Hexapoda</taxon>
        <taxon>Insecta</taxon>
        <taxon>Pterygota</taxon>
        <taxon>Neoptera</taxon>
        <taxon>Endopterygota</taxon>
        <taxon>Diptera</taxon>
        <taxon>Brachycera</taxon>
        <taxon>Muscomorpha</taxon>
        <taxon>Ephydroidea</taxon>
        <taxon>Drosophilidae</taxon>
        <taxon>Drosophila</taxon>
        <taxon>Sophophora</taxon>
    </lineage>
</organism>
<accession>H9ZJL5</accession>
<sequence>KKKTKIPIKMPHKKFPRMSQAQLKRLIKSQNQNIAKAACILEPPKIIQQPSMRQSIIPPNPAYSKKQGKNAARPNSERAGKVPMQGLNHVVPEDTVKQHNQSKQMQRNRRNPSSKMQQNGNEASKQEKPNQHEDKSRPKQLYSSVVANKQDGPTAVNAPPPKEGSSVNQIGSCCHHGNVSGEKQKCPDTSSSSATFTWPSQSVKSQGFFGTSDSSADPFSMQNLKKIARDFFSYPEFHPPEASENIAAANGSKKAEPSRTKSQPGLNSSPRGSALGADRSGHPQSIAGGTNSRRKDYPLEEAFMTVIRNLRENYPGNDSISSSNRPNIQFDNYQSAQGFGYGSNSYYNAQSTSAYGYPPTGFPMSQQSGFMPKYNQMPTANGSNLNQPPLISETYQAEAQQHPCWPVYIPEYVSHFMFGEPQDANASCSRNSNHGNKM</sequence>
<feature type="compositionally biased region" description="Polar residues" evidence="1">
    <location>
        <begin position="187"/>
        <end position="198"/>
    </location>
</feature>
<feature type="compositionally biased region" description="Basic and acidic residues" evidence="1">
    <location>
        <begin position="124"/>
        <end position="137"/>
    </location>
</feature>
<proteinExistence type="evidence at transcript level"/>
<dbReference type="VEuPathDB" id="VectorBase:FBgn0030846"/>
<name>H9ZJL5_DROME</name>
<dbReference type="OrthoDB" id="7856048at2759"/>
<gene>
    <name evidence="2" type="primary">CG12992-RB</name>
</gene>
<feature type="region of interest" description="Disordered" evidence="1">
    <location>
        <begin position="150"/>
        <end position="169"/>
    </location>
</feature>
<dbReference type="Bgee" id="FBgn0030846">
    <property type="expression patterns" value="Expressed in mid-late elongation-stage spermatid (Drosophila) in testis and 60 other cell types or tissues"/>
</dbReference>
<dbReference type="AlphaFoldDB" id="H9ZJL5"/>
<feature type="compositionally biased region" description="Polar residues" evidence="1">
    <location>
        <begin position="260"/>
        <end position="271"/>
    </location>
</feature>
<feature type="region of interest" description="Disordered" evidence="1">
    <location>
        <begin position="247"/>
        <end position="297"/>
    </location>
</feature>